<protein>
    <recommendedName>
        <fullName evidence="7">Endolytic murein transglycosylase</fullName>
        <ecNumber evidence="7">4.2.2.29</ecNumber>
    </recommendedName>
    <alternativeName>
        <fullName evidence="7">Peptidoglycan lytic transglycosylase</fullName>
    </alternativeName>
    <alternativeName>
        <fullName evidence="7">Peptidoglycan polymerization terminase</fullName>
    </alternativeName>
</protein>
<organism evidence="9 10">
    <name type="scientific">Microbacterium ulmi</name>
    <dbReference type="NCBI Taxonomy" id="179095"/>
    <lineage>
        <taxon>Bacteria</taxon>
        <taxon>Bacillati</taxon>
        <taxon>Actinomycetota</taxon>
        <taxon>Actinomycetes</taxon>
        <taxon>Micrococcales</taxon>
        <taxon>Microbacteriaceae</taxon>
        <taxon>Microbacterium</taxon>
    </lineage>
</organism>
<dbReference type="GO" id="GO:0071555">
    <property type="term" value="P:cell wall organization"/>
    <property type="evidence" value="ECO:0007669"/>
    <property type="project" value="UniProtKB-KW"/>
</dbReference>
<dbReference type="Pfam" id="PF02618">
    <property type="entry name" value="YceG"/>
    <property type="match status" value="1"/>
</dbReference>
<dbReference type="RefSeq" id="WP_167040454.1">
    <property type="nucleotide sequence ID" value="NZ_BAAANA010000003.1"/>
</dbReference>
<comment type="catalytic activity">
    <reaction evidence="7">
        <text>a peptidoglycan chain = a peptidoglycan chain with N-acetyl-1,6-anhydromuramyl-[peptide] at the reducing end + a peptidoglycan chain with N-acetylglucosamine at the non-reducing end.</text>
        <dbReference type="EC" id="4.2.2.29"/>
    </reaction>
</comment>
<feature type="region of interest" description="Disordered" evidence="8">
    <location>
        <begin position="1"/>
        <end position="176"/>
    </location>
</feature>
<dbReference type="GO" id="GO:0008932">
    <property type="term" value="F:lytic endotransglycosylase activity"/>
    <property type="evidence" value="ECO:0007669"/>
    <property type="project" value="UniProtKB-UniRule"/>
</dbReference>
<accession>A0A7Y2M0I7</accession>
<dbReference type="AlphaFoldDB" id="A0A7Y2M0I7"/>
<keyword evidence="1 7" id="KW-1003">Cell membrane</keyword>
<dbReference type="HAMAP" id="MF_02065">
    <property type="entry name" value="MltG"/>
    <property type="match status" value="1"/>
</dbReference>
<dbReference type="EC" id="4.2.2.29" evidence="7"/>
<evidence type="ECO:0000256" key="6">
    <source>
        <dbReference type="ARBA" id="ARBA00023316"/>
    </source>
</evidence>
<comment type="caution">
    <text evidence="9">The sequence shown here is derived from an EMBL/GenBank/DDBJ whole genome shotgun (WGS) entry which is preliminary data.</text>
</comment>
<evidence type="ECO:0000256" key="2">
    <source>
        <dbReference type="ARBA" id="ARBA00022692"/>
    </source>
</evidence>
<dbReference type="Gene3D" id="3.30.160.60">
    <property type="entry name" value="Classic Zinc Finger"/>
    <property type="match status" value="1"/>
</dbReference>
<proteinExistence type="inferred from homology"/>
<gene>
    <name evidence="7 9" type="primary">mltG</name>
    <name evidence="9" type="ORF">HLA99_10440</name>
</gene>
<feature type="compositionally biased region" description="Low complexity" evidence="8">
    <location>
        <begin position="47"/>
        <end position="57"/>
    </location>
</feature>
<dbReference type="PANTHER" id="PTHR30518">
    <property type="entry name" value="ENDOLYTIC MUREIN TRANSGLYCOSYLASE"/>
    <property type="match status" value="1"/>
</dbReference>
<dbReference type="CDD" id="cd08010">
    <property type="entry name" value="MltG_like"/>
    <property type="match status" value="1"/>
</dbReference>
<comment type="function">
    <text evidence="7">Functions as a peptidoglycan terminase that cleaves nascent peptidoglycan strands endolytically to terminate their elongation.</text>
</comment>
<evidence type="ECO:0000256" key="5">
    <source>
        <dbReference type="ARBA" id="ARBA00023239"/>
    </source>
</evidence>
<dbReference type="NCBIfam" id="TIGR00247">
    <property type="entry name" value="endolytic transglycosylase MltG"/>
    <property type="match status" value="1"/>
</dbReference>
<dbReference type="GO" id="GO:0005886">
    <property type="term" value="C:plasma membrane"/>
    <property type="evidence" value="ECO:0007669"/>
    <property type="project" value="UniProtKB-SubCell"/>
</dbReference>
<dbReference type="EMBL" id="JABEMB010000013">
    <property type="protein sequence ID" value="NNH04266.1"/>
    <property type="molecule type" value="Genomic_DNA"/>
</dbReference>
<keyword evidence="2 7" id="KW-0812">Transmembrane</keyword>
<feature type="transmembrane region" description="Helical" evidence="7">
    <location>
        <begin position="208"/>
        <end position="229"/>
    </location>
</feature>
<comment type="similarity">
    <text evidence="7">Belongs to the transglycosylase MltG family.</text>
</comment>
<dbReference type="Gene3D" id="3.30.1490.480">
    <property type="entry name" value="Endolytic murein transglycosylase"/>
    <property type="match status" value="1"/>
</dbReference>
<evidence type="ECO:0000313" key="10">
    <source>
        <dbReference type="Proteomes" id="UP000543598"/>
    </source>
</evidence>
<keyword evidence="3 7" id="KW-1133">Transmembrane helix</keyword>
<evidence type="ECO:0000256" key="7">
    <source>
        <dbReference type="HAMAP-Rule" id="MF_02065"/>
    </source>
</evidence>
<evidence type="ECO:0000256" key="1">
    <source>
        <dbReference type="ARBA" id="ARBA00022475"/>
    </source>
</evidence>
<keyword evidence="4 7" id="KW-0472">Membrane</keyword>
<evidence type="ECO:0000256" key="4">
    <source>
        <dbReference type="ARBA" id="ARBA00023136"/>
    </source>
</evidence>
<feature type="site" description="Important for catalytic activity" evidence="7">
    <location>
        <position position="437"/>
    </location>
</feature>
<comment type="subcellular location">
    <subcellularLocation>
        <location evidence="7">Cell membrane</location>
        <topology evidence="7">Single-pass membrane protein</topology>
    </subcellularLocation>
</comment>
<dbReference type="InterPro" id="IPR003770">
    <property type="entry name" value="MLTG-like"/>
</dbReference>
<dbReference type="GO" id="GO:0009252">
    <property type="term" value="P:peptidoglycan biosynthetic process"/>
    <property type="evidence" value="ECO:0007669"/>
    <property type="project" value="UniProtKB-UniRule"/>
</dbReference>
<feature type="compositionally biased region" description="Low complexity" evidence="8">
    <location>
        <begin position="72"/>
        <end position="88"/>
    </location>
</feature>
<dbReference type="PANTHER" id="PTHR30518:SF2">
    <property type="entry name" value="ENDOLYTIC MUREIN TRANSGLYCOSYLASE"/>
    <property type="match status" value="1"/>
</dbReference>
<evidence type="ECO:0000256" key="8">
    <source>
        <dbReference type="SAM" id="MobiDB-lite"/>
    </source>
</evidence>
<reference evidence="9 10" key="1">
    <citation type="submission" date="2020-05" db="EMBL/GenBank/DDBJ databases">
        <title>MicrobeNet Type strains.</title>
        <authorList>
            <person name="Nicholson A.C."/>
        </authorList>
    </citation>
    <scope>NUCLEOTIDE SEQUENCE [LARGE SCALE GENOMIC DNA]</scope>
    <source>
        <strain evidence="9 10">JCM 14282</strain>
    </source>
</reference>
<evidence type="ECO:0000313" key="9">
    <source>
        <dbReference type="EMBL" id="NNH04266.1"/>
    </source>
</evidence>
<sequence>MPEPTPSQDDPFADLFSKLPDPSARTAVHSGLRAASSGHRPEEPAARDGSTAADAAPNPTPAVPLSRRAAREAAAAATGATPVHGAPAHESAESAPIQPPVRAWATPVQPESAPEPPHEPDLDPDPEPAFDPEAPAPALPYARTGGIRLPDAAATPQPGGGVEGEQRRATHPVPTTSLDDLFAGRASTDAVGAPPPPPDKRKRRIGGWIALGIVLVLLGGVTAGGWYVWTTYESQIRAFMGWEEPKDYEDGLANGEVFVTIVSGDTGRTISTSLYEAGVTKTSSAFYDYLVDTAQNPPFVPGVFKLQKRMTSEAALAAIMDPANKQEHTAQLREGLTVADSLGILSESLGIPLADFEAAIADPAQFGVPVDPAIVAAGGQPLEGWLFPATYTFDPGVTAQQVVQTLVDRTVKSLDAASVPVDDRQRILTIASIIQREARFEDDFYKVSRVIQNRLDPGNQETFGLLQMDSTAQYGFGEMHDGTVSSSQEALDDPNPWNTYVHPGLPIGPIANPGDVAIDAAMHPADGDWLYFVTVNLETGETVFTSNLADHNRAVAQWQDWCKANPDSGC</sequence>
<keyword evidence="6 7" id="KW-0961">Cell wall biogenesis/degradation</keyword>
<keyword evidence="10" id="KW-1185">Reference proteome</keyword>
<dbReference type="Proteomes" id="UP000543598">
    <property type="component" value="Unassembled WGS sequence"/>
</dbReference>
<evidence type="ECO:0000256" key="3">
    <source>
        <dbReference type="ARBA" id="ARBA00022989"/>
    </source>
</evidence>
<keyword evidence="5 7" id="KW-0456">Lyase</keyword>
<name>A0A7Y2M0I7_9MICO</name>